<comment type="caution">
    <text evidence="1">The sequence shown here is derived from an EMBL/GenBank/DDBJ whole genome shotgun (WGS) entry which is preliminary data.</text>
</comment>
<dbReference type="AlphaFoldDB" id="A0A2I1RGL4"/>
<reference evidence="1 2" key="1">
    <citation type="submission" date="2017-12" db="EMBL/GenBank/DDBJ databases">
        <title>Phylogenetic diversity of female urinary microbiome.</title>
        <authorList>
            <person name="Thomas-White K."/>
            <person name="Wolfe A.J."/>
        </authorList>
    </citation>
    <scope>NUCLEOTIDE SEQUENCE [LARGE SCALE GENOMIC DNA]</scope>
    <source>
        <strain evidence="1 2">UMB0416</strain>
    </source>
</reference>
<evidence type="ECO:0000313" key="1">
    <source>
        <dbReference type="EMBL" id="PKZ68275.1"/>
    </source>
</evidence>
<proteinExistence type="predicted"/>
<dbReference type="RefSeq" id="WP_101964745.1">
    <property type="nucleotide sequence ID" value="NZ_PKJS01000011.1"/>
</dbReference>
<protein>
    <submittedName>
        <fullName evidence="1">Uncharacterized protein</fullName>
    </submittedName>
</protein>
<organism evidence="1 2">
    <name type="scientific">Faucicola osloensis</name>
    <name type="common">Moraxella osloensis</name>
    <dbReference type="NCBI Taxonomy" id="34062"/>
    <lineage>
        <taxon>Bacteria</taxon>
        <taxon>Pseudomonadati</taxon>
        <taxon>Pseudomonadota</taxon>
        <taxon>Gammaproteobacteria</taxon>
        <taxon>Moraxellales</taxon>
        <taxon>Moraxellaceae</taxon>
        <taxon>Faucicola</taxon>
    </lineage>
</organism>
<sequence>MTTALKTKVNQQDLKIYPSERLTQTDDGGGMPLGTPLTGALNELFQPISSIARVNGAFYAVLEYMGVLRADDEPLIGAFAAITKPPSDPTVRTCSRLKNMLGLG</sequence>
<accession>A0A2I1RGL4</accession>
<name>A0A2I1RGL4_FAUOS</name>
<gene>
    <name evidence="1" type="ORF">CYJ96_09025</name>
</gene>
<dbReference type="EMBL" id="PKJS01000011">
    <property type="protein sequence ID" value="PKZ68275.1"/>
    <property type="molecule type" value="Genomic_DNA"/>
</dbReference>
<evidence type="ECO:0000313" key="2">
    <source>
        <dbReference type="Proteomes" id="UP000234914"/>
    </source>
</evidence>
<dbReference type="Proteomes" id="UP000234914">
    <property type="component" value="Unassembled WGS sequence"/>
</dbReference>